<gene>
    <name evidence="6" type="ORF">ANCCAN_27067</name>
</gene>
<dbReference type="AlphaFoldDB" id="A0A368F8F3"/>
<dbReference type="PANTHER" id="PTHR45812">
    <property type="entry name" value="DNA POLYMERASE ZETA CATALYTIC SUBUNIT"/>
    <property type="match status" value="1"/>
</dbReference>
<keyword evidence="7" id="KW-1185">Reference proteome</keyword>
<dbReference type="OrthoDB" id="2414538at2759"/>
<evidence type="ECO:0000259" key="5">
    <source>
        <dbReference type="Pfam" id="PF00136"/>
    </source>
</evidence>
<keyword evidence="3" id="KW-0548">Nucleotidyltransferase</keyword>
<dbReference type="Gene3D" id="3.30.420.10">
    <property type="entry name" value="Ribonuclease H-like superfamily/Ribonuclease H"/>
    <property type="match status" value="1"/>
</dbReference>
<dbReference type="SUPFAM" id="SSF53098">
    <property type="entry name" value="Ribonuclease H-like"/>
    <property type="match status" value="1"/>
</dbReference>
<dbReference type="InterPro" id="IPR012337">
    <property type="entry name" value="RNaseH-like_sf"/>
</dbReference>
<dbReference type="GO" id="GO:0000724">
    <property type="term" value="P:double-strand break repair via homologous recombination"/>
    <property type="evidence" value="ECO:0007669"/>
    <property type="project" value="TreeGrafter"/>
</dbReference>
<feature type="domain" description="DNA-directed DNA polymerase family B multifunctional" evidence="5">
    <location>
        <begin position="72"/>
        <end position="139"/>
    </location>
</feature>
<dbReference type="InterPro" id="IPR006134">
    <property type="entry name" value="DNA-dir_DNA_pol_B_multi_dom"/>
</dbReference>
<dbReference type="EC" id="2.7.7.7" evidence="1"/>
<keyword evidence="2" id="KW-0808">Transferase</keyword>
<keyword evidence="4" id="KW-0239">DNA-directed DNA polymerase</keyword>
<accession>A0A368F8F3</accession>
<proteinExistence type="predicted"/>
<sequence length="146" mass="16890">AYDRGTAVLSVLKKKLPILDDRALCAEIFTAEKPRYSTVARYVNMLSLLNIALLSEINWFLKTAEMARVYGIQFHEVWSRGSQLRVESMMFRLAHTQNYVLPSVTVSQRIKMEAPEQLQLIMEPLSKVYFDPVIVLDFQVRVGLYF</sequence>
<protein>
    <recommendedName>
        <fullName evidence="1">DNA-directed DNA polymerase</fullName>
        <ecNumber evidence="1">2.7.7.7</ecNumber>
    </recommendedName>
</protein>
<evidence type="ECO:0000256" key="4">
    <source>
        <dbReference type="ARBA" id="ARBA00022932"/>
    </source>
</evidence>
<dbReference type="GO" id="GO:0003677">
    <property type="term" value="F:DNA binding"/>
    <property type="evidence" value="ECO:0007669"/>
    <property type="project" value="InterPro"/>
</dbReference>
<dbReference type="GO" id="GO:0016035">
    <property type="term" value="C:zeta DNA polymerase complex"/>
    <property type="evidence" value="ECO:0007669"/>
    <property type="project" value="InterPro"/>
</dbReference>
<comment type="caution">
    <text evidence="6">The sequence shown here is derived from an EMBL/GenBank/DDBJ whole genome shotgun (WGS) entry which is preliminary data.</text>
</comment>
<evidence type="ECO:0000313" key="6">
    <source>
        <dbReference type="EMBL" id="RCN27200.1"/>
    </source>
</evidence>
<dbReference type="GO" id="GO:0005634">
    <property type="term" value="C:nucleus"/>
    <property type="evidence" value="ECO:0007669"/>
    <property type="project" value="TreeGrafter"/>
</dbReference>
<feature type="non-terminal residue" evidence="6">
    <location>
        <position position="1"/>
    </location>
</feature>
<dbReference type="GO" id="GO:0000166">
    <property type="term" value="F:nucleotide binding"/>
    <property type="evidence" value="ECO:0007669"/>
    <property type="project" value="InterPro"/>
</dbReference>
<dbReference type="GO" id="GO:0003887">
    <property type="term" value="F:DNA-directed DNA polymerase activity"/>
    <property type="evidence" value="ECO:0007669"/>
    <property type="project" value="UniProtKB-KW"/>
</dbReference>
<dbReference type="STRING" id="29170.A0A368F8F3"/>
<dbReference type="PANTHER" id="PTHR45812:SF1">
    <property type="entry name" value="DNA POLYMERASE ZETA CATALYTIC SUBUNIT"/>
    <property type="match status" value="1"/>
</dbReference>
<evidence type="ECO:0000256" key="1">
    <source>
        <dbReference type="ARBA" id="ARBA00012417"/>
    </source>
</evidence>
<dbReference type="Proteomes" id="UP000252519">
    <property type="component" value="Unassembled WGS sequence"/>
</dbReference>
<evidence type="ECO:0000313" key="7">
    <source>
        <dbReference type="Proteomes" id="UP000252519"/>
    </source>
</evidence>
<dbReference type="GO" id="GO:0042276">
    <property type="term" value="P:error-prone translesion synthesis"/>
    <property type="evidence" value="ECO:0007669"/>
    <property type="project" value="TreeGrafter"/>
</dbReference>
<dbReference type="InterPro" id="IPR036397">
    <property type="entry name" value="RNaseH_sf"/>
</dbReference>
<dbReference type="EMBL" id="JOJR01004666">
    <property type="protein sequence ID" value="RCN27200.1"/>
    <property type="molecule type" value="Genomic_DNA"/>
</dbReference>
<name>A0A368F8F3_ANCCA</name>
<reference evidence="6 7" key="1">
    <citation type="submission" date="2014-10" db="EMBL/GenBank/DDBJ databases">
        <title>Draft genome of the hookworm Ancylostoma caninum.</title>
        <authorList>
            <person name="Mitreva M."/>
        </authorList>
    </citation>
    <scope>NUCLEOTIDE SEQUENCE [LARGE SCALE GENOMIC DNA]</scope>
    <source>
        <strain evidence="6 7">Baltimore</strain>
    </source>
</reference>
<dbReference type="InterPro" id="IPR030559">
    <property type="entry name" value="PolZ_Rev3"/>
</dbReference>
<organism evidence="6 7">
    <name type="scientific">Ancylostoma caninum</name>
    <name type="common">Dog hookworm</name>
    <dbReference type="NCBI Taxonomy" id="29170"/>
    <lineage>
        <taxon>Eukaryota</taxon>
        <taxon>Metazoa</taxon>
        <taxon>Ecdysozoa</taxon>
        <taxon>Nematoda</taxon>
        <taxon>Chromadorea</taxon>
        <taxon>Rhabditida</taxon>
        <taxon>Rhabditina</taxon>
        <taxon>Rhabditomorpha</taxon>
        <taxon>Strongyloidea</taxon>
        <taxon>Ancylostomatidae</taxon>
        <taxon>Ancylostomatinae</taxon>
        <taxon>Ancylostoma</taxon>
    </lineage>
</organism>
<dbReference type="Pfam" id="PF00136">
    <property type="entry name" value="DNA_pol_B"/>
    <property type="match status" value="1"/>
</dbReference>
<evidence type="ECO:0000256" key="2">
    <source>
        <dbReference type="ARBA" id="ARBA00022679"/>
    </source>
</evidence>
<evidence type="ECO:0000256" key="3">
    <source>
        <dbReference type="ARBA" id="ARBA00022695"/>
    </source>
</evidence>